<evidence type="ECO:0000313" key="12">
    <source>
        <dbReference type="EMBL" id="KAK7204769.1"/>
    </source>
</evidence>
<dbReference type="InterPro" id="IPR049704">
    <property type="entry name" value="Aminotrans_3_PPA_site"/>
</dbReference>
<name>A0ABR1F4L5_9ASCO</name>
<comment type="cofactor">
    <cofactor evidence="1">
        <name>pyridoxal 5'-phosphate</name>
        <dbReference type="ChEBI" id="CHEBI:597326"/>
    </cofactor>
</comment>
<dbReference type="EMBL" id="JBBJBU010000007">
    <property type="protein sequence ID" value="KAK7204769.1"/>
    <property type="molecule type" value="Genomic_DNA"/>
</dbReference>
<dbReference type="Pfam" id="PF00202">
    <property type="entry name" value="Aminotran_3"/>
    <property type="match status" value="1"/>
</dbReference>
<dbReference type="InterPro" id="IPR015422">
    <property type="entry name" value="PyrdxlP-dep_Trfase_small"/>
</dbReference>
<dbReference type="InterPro" id="IPR004636">
    <property type="entry name" value="AcOrn/SuccOrn_fam"/>
</dbReference>
<comment type="caution">
    <text evidence="12">The sequence shown here is derived from an EMBL/GenBank/DDBJ whole genome shotgun (WGS) entry which is preliminary data.</text>
</comment>
<proteinExistence type="inferred from homology"/>
<dbReference type="Gene3D" id="3.40.640.10">
    <property type="entry name" value="Type I PLP-dependent aspartate aminotransferase-like (Major domain)"/>
    <property type="match status" value="1"/>
</dbReference>
<evidence type="ECO:0000256" key="6">
    <source>
        <dbReference type="ARBA" id="ARBA00021753"/>
    </source>
</evidence>
<keyword evidence="7 12" id="KW-0032">Aminotransferase</keyword>
<evidence type="ECO:0000256" key="1">
    <source>
        <dbReference type="ARBA" id="ARBA00001933"/>
    </source>
</evidence>
<dbReference type="PANTHER" id="PTHR11986:SF79">
    <property type="entry name" value="ACETYLORNITHINE AMINOTRANSFERASE, MITOCHONDRIAL"/>
    <property type="match status" value="1"/>
</dbReference>
<dbReference type="InterPro" id="IPR050103">
    <property type="entry name" value="Class-III_PLP-dep_AT"/>
</dbReference>
<evidence type="ECO:0000313" key="13">
    <source>
        <dbReference type="Proteomes" id="UP001498771"/>
    </source>
</evidence>
<dbReference type="NCBIfam" id="NF002325">
    <property type="entry name" value="PRK01278.1"/>
    <property type="match status" value="1"/>
</dbReference>
<dbReference type="PANTHER" id="PTHR11986">
    <property type="entry name" value="AMINOTRANSFERASE CLASS III"/>
    <property type="match status" value="1"/>
</dbReference>
<dbReference type="GeneID" id="90040176"/>
<evidence type="ECO:0000256" key="5">
    <source>
        <dbReference type="ARBA" id="ARBA00012919"/>
    </source>
</evidence>
<dbReference type="CDD" id="cd00610">
    <property type="entry name" value="OAT_like"/>
    <property type="match status" value="1"/>
</dbReference>
<evidence type="ECO:0000256" key="8">
    <source>
        <dbReference type="ARBA" id="ARBA00022605"/>
    </source>
</evidence>
<keyword evidence="8" id="KW-0028">Amino-acid biosynthesis</keyword>
<keyword evidence="13" id="KW-1185">Reference proteome</keyword>
<dbReference type="InterPro" id="IPR015421">
    <property type="entry name" value="PyrdxlP-dep_Trfase_major"/>
</dbReference>
<keyword evidence="9" id="KW-0808">Transferase</keyword>
<dbReference type="PROSITE" id="PS00600">
    <property type="entry name" value="AA_TRANSFER_CLASS_3"/>
    <property type="match status" value="1"/>
</dbReference>
<dbReference type="RefSeq" id="XP_064767802.1">
    <property type="nucleotide sequence ID" value="XM_064914664.1"/>
</dbReference>
<comment type="similarity">
    <text evidence="4 11">Belongs to the class-III pyridoxal-phosphate-dependent aminotransferase family.</text>
</comment>
<organism evidence="12 13">
    <name type="scientific">Myxozyma melibiosi</name>
    <dbReference type="NCBI Taxonomy" id="54550"/>
    <lineage>
        <taxon>Eukaryota</taxon>
        <taxon>Fungi</taxon>
        <taxon>Dikarya</taxon>
        <taxon>Ascomycota</taxon>
        <taxon>Saccharomycotina</taxon>
        <taxon>Lipomycetes</taxon>
        <taxon>Lipomycetales</taxon>
        <taxon>Lipomycetaceae</taxon>
        <taxon>Myxozyma</taxon>
    </lineage>
</organism>
<dbReference type="NCBIfam" id="TIGR00707">
    <property type="entry name" value="argD"/>
    <property type="match status" value="1"/>
</dbReference>
<accession>A0ABR1F4L5</accession>
<keyword evidence="10 11" id="KW-0663">Pyridoxal phosphate</keyword>
<dbReference type="HAMAP" id="MF_01107">
    <property type="entry name" value="ArgD_aminotrans_3"/>
    <property type="match status" value="1"/>
</dbReference>
<evidence type="ECO:0000256" key="10">
    <source>
        <dbReference type="ARBA" id="ARBA00022898"/>
    </source>
</evidence>
<comment type="pathway">
    <text evidence="3">Amino-acid biosynthesis; L-arginine biosynthesis; N(2)-acetyl-L-ornithine from L-glutamate: step 4/4.</text>
</comment>
<comment type="subcellular location">
    <subcellularLocation>
        <location evidence="2">Mitochondrion</location>
    </subcellularLocation>
</comment>
<evidence type="ECO:0000256" key="7">
    <source>
        <dbReference type="ARBA" id="ARBA00022576"/>
    </source>
</evidence>
<evidence type="ECO:0000256" key="3">
    <source>
        <dbReference type="ARBA" id="ARBA00005024"/>
    </source>
</evidence>
<dbReference type="GO" id="GO:0008483">
    <property type="term" value="F:transaminase activity"/>
    <property type="evidence" value="ECO:0007669"/>
    <property type="project" value="UniProtKB-KW"/>
</dbReference>
<dbReference type="PIRSF" id="PIRSF000521">
    <property type="entry name" value="Transaminase_4ab_Lys_Orn"/>
    <property type="match status" value="1"/>
</dbReference>
<evidence type="ECO:0000256" key="2">
    <source>
        <dbReference type="ARBA" id="ARBA00004173"/>
    </source>
</evidence>
<evidence type="ECO:0000256" key="11">
    <source>
        <dbReference type="RuleBase" id="RU003560"/>
    </source>
</evidence>
<dbReference type="Gene3D" id="3.90.1150.10">
    <property type="entry name" value="Aspartate Aminotransferase, domain 1"/>
    <property type="match status" value="1"/>
</dbReference>
<dbReference type="EC" id="2.6.1.11" evidence="5"/>
<gene>
    <name evidence="12" type="ORF">BZA70DRAFT_299495</name>
</gene>
<sequence length="471" mass="50445">MSLAISLTARNAMRRAAVTRSSVLALSRSRLSLQSSSSASSSSAFTAIRHVSSQPADAETGQEATAKYLNDTSPYVLTTYAQPDFVLYKGEGCYLYDVSEKKYLDFTAGIAVNSLGHGNVDIAKILFDQAMSVIHTSNLYHNEWAGTLAKNLIERTRATNGMKDAARVFFSNSGTEANEAALKFARKFGKYGARNASADKFEIISFKSSFHGRTLGSLSATPNEKYQKPFAPLLPGFKYATYGDIASVEALISENTCGVIIEPIQGEGGVYTPSPEFMVALRKRCDEVDALLIYDEIQSGMGRSGYLWAHEAFGPDAHPDIMTMAKALGNGMPIGAAMVTERVAQAIKVGDHGTTFGGNPLACRVGNYVVDQIATPEFLAGVRSKAQVLETGLEKLKNKYPELVTEIRGTGLIRGVQLSVDSSPVISSAVENGLLVITAGTNTIRIVPPLVISEDEIEEGLAILDAALATL</sequence>
<dbReference type="Proteomes" id="UP001498771">
    <property type="component" value="Unassembled WGS sequence"/>
</dbReference>
<dbReference type="SUPFAM" id="SSF53383">
    <property type="entry name" value="PLP-dependent transferases"/>
    <property type="match status" value="1"/>
</dbReference>
<protein>
    <recommendedName>
        <fullName evidence="6">Acetylornithine aminotransferase, mitochondrial</fullName>
        <ecNumber evidence="5">2.6.1.11</ecNumber>
    </recommendedName>
</protein>
<dbReference type="InterPro" id="IPR005814">
    <property type="entry name" value="Aminotrans_3"/>
</dbReference>
<reference evidence="12 13" key="1">
    <citation type="submission" date="2024-03" db="EMBL/GenBank/DDBJ databases">
        <title>Genome-scale model development and genomic sequencing of the oleaginous clade Lipomyces.</title>
        <authorList>
            <consortium name="Lawrence Berkeley National Laboratory"/>
            <person name="Czajka J.J."/>
            <person name="Han Y."/>
            <person name="Kim J."/>
            <person name="Mondo S.J."/>
            <person name="Hofstad B.A."/>
            <person name="Robles A."/>
            <person name="Haridas S."/>
            <person name="Riley R."/>
            <person name="LaButti K."/>
            <person name="Pangilinan J."/>
            <person name="Andreopoulos W."/>
            <person name="Lipzen A."/>
            <person name="Yan J."/>
            <person name="Wang M."/>
            <person name="Ng V."/>
            <person name="Grigoriev I.V."/>
            <person name="Spatafora J.W."/>
            <person name="Magnuson J.K."/>
            <person name="Baker S.E."/>
            <person name="Pomraning K.R."/>
        </authorList>
    </citation>
    <scope>NUCLEOTIDE SEQUENCE [LARGE SCALE GENOMIC DNA]</scope>
    <source>
        <strain evidence="12 13">Phaff 52-87</strain>
    </source>
</reference>
<dbReference type="InterPro" id="IPR015424">
    <property type="entry name" value="PyrdxlP-dep_Trfase"/>
</dbReference>
<evidence type="ECO:0000256" key="4">
    <source>
        <dbReference type="ARBA" id="ARBA00008954"/>
    </source>
</evidence>
<evidence type="ECO:0000256" key="9">
    <source>
        <dbReference type="ARBA" id="ARBA00022679"/>
    </source>
</evidence>